<evidence type="ECO:0000313" key="2">
    <source>
        <dbReference type="Proteomes" id="UP000318416"/>
    </source>
</evidence>
<organism evidence="1 2">
    <name type="scientific">Kitasatospora atroaurantiaca</name>
    <dbReference type="NCBI Taxonomy" id="285545"/>
    <lineage>
        <taxon>Bacteria</taxon>
        <taxon>Bacillati</taxon>
        <taxon>Actinomycetota</taxon>
        <taxon>Actinomycetes</taxon>
        <taxon>Kitasatosporales</taxon>
        <taxon>Streptomycetaceae</taxon>
        <taxon>Kitasatospora</taxon>
    </lineage>
</organism>
<comment type="caution">
    <text evidence="1">The sequence shown here is derived from an EMBL/GenBank/DDBJ whole genome shotgun (WGS) entry which is preliminary data.</text>
</comment>
<keyword evidence="1" id="KW-0808">Transferase</keyword>
<dbReference type="InterPro" id="IPR006764">
    <property type="entry name" value="SAM_dep_MeTrfase_SAV2177_type"/>
</dbReference>
<keyword evidence="1" id="KW-0489">Methyltransferase</keyword>
<dbReference type="InterPro" id="IPR029063">
    <property type="entry name" value="SAM-dependent_MTases_sf"/>
</dbReference>
<accession>A0A561F182</accession>
<sequence>MQYEMAPGEMASIVTGEWQPPAELNTGIPHPARMYDYYLGGKDHFPADREAAEKIIALMPDARLGARINREFLGRAVEFAVGCGVRQFLDIGTGIPAVGSTSEVAHRVAPDARVVYVDNDPIVLTHARALLAHHPAGHTTVLHADLRDPAAILADPGLKQALDFSRPVALMLVAVLHFVRDEEGAAETVAQLRDALAPGSLLILSHGTQDLMTPQMAAETTRIYSGASSPLVLRTRAEVEKFFGDFELVDPGLVQLPLWRPQGQLHQGWQEAAPAYAGVAVKR</sequence>
<name>A0A561F182_9ACTN</name>
<gene>
    <name evidence="1" type="ORF">FB465_6764</name>
</gene>
<dbReference type="EMBL" id="VIVR01000001">
    <property type="protein sequence ID" value="TWE21572.1"/>
    <property type="molecule type" value="Genomic_DNA"/>
</dbReference>
<proteinExistence type="predicted"/>
<keyword evidence="2" id="KW-1185">Reference proteome</keyword>
<protein>
    <submittedName>
        <fullName evidence="1">S-adenosyl methyltransferase</fullName>
    </submittedName>
</protein>
<evidence type="ECO:0000313" key="1">
    <source>
        <dbReference type="EMBL" id="TWE21572.1"/>
    </source>
</evidence>
<dbReference type="SUPFAM" id="SSF53335">
    <property type="entry name" value="S-adenosyl-L-methionine-dependent methyltransferases"/>
    <property type="match status" value="1"/>
</dbReference>
<dbReference type="GO" id="GO:0008168">
    <property type="term" value="F:methyltransferase activity"/>
    <property type="evidence" value="ECO:0007669"/>
    <property type="project" value="UniProtKB-KW"/>
</dbReference>
<dbReference type="Gene3D" id="3.40.50.150">
    <property type="entry name" value="Vaccinia Virus protein VP39"/>
    <property type="match status" value="1"/>
</dbReference>
<dbReference type="RefSeq" id="WP_246193031.1">
    <property type="nucleotide sequence ID" value="NZ_BAAABR010000024.1"/>
</dbReference>
<dbReference type="GO" id="GO:0032259">
    <property type="term" value="P:methylation"/>
    <property type="evidence" value="ECO:0007669"/>
    <property type="project" value="UniProtKB-KW"/>
</dbReference>
<dbReference type="CDD" id="cd02440">
    <property type="entry name" value="AdoMet_MTases"/>
    <property type="match status" value="1"/>
</dbReference>
<reference evidence="1 2" key="1">
    <citation type="submission" date="2019-06" db="EMBL/GenBank/DDBJ databases">
        <title>Sequencing the genomes of 1000 actinobacteria strains.</title>
        <authorList>
            <person name="Klenk H.-P."/>
        </authorList>
    </citation>
    <scope>NUCLEOTIDE SEQUENCE [LARGE SCALE GENOMIC DNA]</scope>
    <source>
        <strain evidence="1 2">DSM 41649</strain>
    </source>
</reference>
<dbReference type="Pfam" id="PF04672">
    <property type="entry name" value="Methyltransf_19"/>
    <property type="match status" value="1"/>
</dbReference>
<dbReference type="AlphaFoldDB" id="A0A561F182"/>
<dbReference type="PIRSF" id="PIRSF017393">
    <property type="entry name" value="MTase_SAV2177"/>
    <property type="match status" value="1"/>
</dbReference>
<dbReference type="Proteomes" id="UP000318416">
    <property type="component" value="Unassembled WGS sequence"/>
</dbReference>